<protein>
    <submittedName>
        <fullName evidence="2">NusG domain II-containing protein</fullName>
    </submittedName>
</protein>
<dbReference type="EMBL" id="VGIR01000025">
    <property type="protein sequence ID" value="MBM3331299.1"/>
    <property type="molecule type" value="Genomic_DNA"/>
</dbReference>
<comment type="caution">
    <text evidence="2">The sequence shown here is derived from an EMBL/GenBank/DDBJ whole genome shotgun (WGS) entry which is preliminary data.</text>
</comment>
<reference evidence="2" key="1">
    <citation type="submission" date="2019-03" db="EMBL/GenBank/DDBJ databases">
        <title>Lake Tanganyika Metagenome-Assembled Genomes (MAGs).</title>
        <authorList>
            <person name="Tran P."/>
        </authorList>
    </citation>
    <scope>NUCLEOTIDE SEQUENCE</scope>
    <source>
        <strain evidence="2">K_DeepCast_150m_m2_040</strain>
    </source>
</reference>
<organism evidence="2 3">
    <name type="scientific">candidate division WOR-3 bacterium</name>
    <dbReference type="NCBI Taxonomy" id="2052148"/>
    <lineage>
        <taxon>Bacteria</taxon>
        <taxon>Bacteria division WOR-3</taxon>
    </lineage>
</organism>
<keyword evidence="1" id="KW-1133">Transmembrane helix</keyword>
<evidence type="ECO:0000313" key="2">
    <source>
        <dbReference type="EMBL" id="MBM3331299.1"/>
    </source>
</evidence>
<proteinExistence type="predicted"/>
<dbReference type="InterPro" id="IPR038690">
    <property type="entry name" value="NusG_2_sf"/>
</dbReference>
<dbReference type="Proteomes" id="UP000779900">
    <property type="component" value="Unassembled WGS sequence"/>
</dbReference>
<evidence type="ECO:0000313" key="3">
    <source>
        <dbReference type="Proteomes" id="UP000779900"/>
    </source>
</evidence>
<dbReference type="Gene3D" id="2.60.320.10">
    <property type="entry name" value="N-utilization substance G protein NusG, insert domain"/>
    <property type="match status" value="1"/>
</dbReference>
<evidence type="ECO:0000256" key="1">
    <source>
        <dbReference type="SAM" id="Phobius"/>
    </source>
</evidence>
<name>A0A937XH44_UNCW3</name>
<keyword evidence="1" id="KW-0812">Transmembrane</keyword>
<gene>
    <name evidence="2" type="ORF">FJY68_05520</name>
</gene>
<dbReference type="AlphaFoldDB" id="A0A937XH44"/>
<dbReference type="Pfam" id="PF07009">
    <property type="entry name" value="NusG_II"/>
    <property type="match status" value="1"/>
</dbReference>
<feature type="transmembrane region" description="Helical" evidence="1">
    <location>
        <begin position="12"/>
        <end position="31"/>
    </location>
</feature>
<keyword evidence="1" id="KW-0472">Membrane</keyword>
<accession>A0A937XH44</accession>
<sequence length="130" mass="14236">MDNLKRDLGRLTVLDVLLIAALLALPGWALIRAARAAGERPIARIFQNNRLVGTYQLDRDQTIAIGDRAGPEMSIEVRGGAIRVAESDCPKGVCKHAGWVRTPGRTIVCIPNRVLIEVRGASRDYDAESY</sequence>